<evidence type="ECO:0000256" key="6">
    <source>
        <dbReference type="PROSITE-ProRule" id="PRU00169"/>
    </source>
</evidence>
<dbReference type="RefSeq" id="WP_013561035.1">
    <property type="nucleotide sequence ID" value="NC_014960.1"/>
</dbReference>
<dbReference type="CDD" id="cd00383">
    <property type="entry name" value="trans_reg_C"/>
    <property type="match status" value="1"/>
</dbReference>
<feature type="modified residue" description="4-aspartylphosphate" evidence="6">
    <location>
        <position position="62"/>
    </location>
</feature>
<dbReference type="FunFam" id="1.10.10.10:FF:000018">
    <property type="entry name" value="DNA-binding response regulator ResD"/>
    <property type="match status" value="1"/>
</dbReference>
<dbReference type="PANTHER" id="PTHR48111">
    <property type="entry name" value="REGULATOR OF RPOS"/>
    <property type="match status" value="1"/>
</dbReference>
<dbReference type="InParanoid" id="E8N0D3"/>
<evidence type="ECO:0000313" key="11">
    <source>
        <dbReference type="Proteomes" id="UP000008922"/>
    </source>
</evidence>
<sequence length="235" mass="26535">MLMNEGRKLSPAKILLIDDEISIHTVVTAYLKAEGYEYQSAMDGPSGLAMARSFKPDIIILDVMLPGMDGIELLAHLRRESNVYVIMLTARSEETDKIVGLSVGADDYLTKPFSPRELMARIKAALRRLNPPPAATSETAMLNFAHVRIDPSARRVWVNNTLIDLTTVEFDLLLTLAQHHGRVLSREQLLEKVWGYDYYGDTRVVDVHIGHIRQKLGNNTWIETVRGVGYRFEDN</sequence>
<dbReference type="Proteomes" id="UP000008922">
    <property type="component" value="Chromosome"/>
</dbReference>
<proteinExistence type="predicted"/>
<evidence type="ECO:0000256" key="4">
    <source>
        <dbReference type="ARBA" id="ARBA00023125"/>
    </source>
</evidence>
<keyword evidence="4 7" id="KW-0238">DNA-binding</keyword>
<keyword evidence="5" id="KW-0804">Transcription</keyword>
<dbReference type="AlphaFoldDB" id="E8N0D3"/>
<dbReference type="Gene3D" id="6.10.250.690">
    <property type="match status" value="1"/>
</dbReference>
<dbReference type="GO" id="GO:0006355">
    <property type="term" value="P:regulation of DNA-templated transcription"/>
    <property type="evidence" value="ECO:0007669"/>
    <property type="project" value="InterPro"/>
</dbReference>
<feature type="domain" description="Response regulatory" evidence="8">
    <location>
        <begin position="13"/>
        <end position="126"/>
    </location>
</feature>
<feature type="domain" description="OmpR/PhoB-type" evidence="9">
    <location>
        <begin position="139"/>
        <end position="234"/>
    </location>
</feature>
<dbReference type="Gene3D" id="3.40.50.2300">
    <property type="match status" value="1"/>
</dbReference>
<dbReference type="GO" id="GO:0000976">
    <property type="term" value="F:transcription cis-regulatory region binding"/>
    <property type="evidence" value="ECO:0007669"/>
    <property type="project" value="TreeGrafter"/>
</dbReference>
<dbReference type="PANTHER" id="PTHR48111:SF4">
    <property type="entry name" value="DNA-BINDING DUAL TRANSCRIPTIONAL REGULATOR OMPR"/>
    <property type="match status" value="1"/>
</dbReference>
<dbReference type="SMART" id="SM00862">
    <property type="entry name" value="Trans_reg_C"/>
    <property type="match status" value="1"/>
</dbReference>
<dbReference type="Pfam" id="PF00486">
    <property type="entry name" value="Trans_reg_C"/>
    <property type="match status" value="1"/>
</dbReference>
<keyword evidence="2" id="KW-0902">Two-component regulatory system</keyword>
<dbReference type="EMBL" id="AP012029">
    <property type="protein sequence ID" value="BAJ64682.1"/>
    <property type="molecule type" value="Genomic_DNA"/>
</dbReference>
<gene>
    <name evidence="10" type="ordered locus">ANT_26560</name>
</gene>
<dbReference type="SUPFAM" id="SSF46894">
    <property type="entry name" value="C-terminal effector domain of the bipartite response regulators"/>
    <property type="match status" value="1"/>
</dbReference>
<evidence type="ECO:0000313" key="10">
    <source>
        <dbReference type="EMBL" id="BAJ64682.1"/>
    </source>
</evidence>
<dbReference type="SUPFAM" id="SSF52172">
    <property type="entry name" value="CheY-like"/>
    <property type="match status" value="1"/>
</dbReference>
<evidence type="ECO:0000256" key="1">
    <source>
        <dbReference type="ARBA" id="ARBA00022553"/>
    </source>
</evidence>
<evidence type="ECO:0000256" key="5">
    <source>
        <dbReference type="ARBA" id="ARBA00023163"/>
    </source>
</evidence>
<feature type="DNA-binding region" description="OmpR/PhoB-type" evidence="7">
    <location>
        <begin position="139"/>
        <end position="234"/>
    </location>
</feature>
<dbReference type="InterPro" id="IPR016032">
    <property type="entry name" value="Sig_transdc_resp-reg_C-effctor"/>
</dbReference>
<dbReference type="FunFam" id="3.40.50.2300:FF:000001">
    <property type="entry name" value="DNA-binding response regulator PhoB"/>
    <property type="match status" value="1"/>
</dbReference>
<dbReference type="PROSITE" id="PS51755">
    <property type="entry name" value="OMPR_PHOB"/>
    <property type="match status" value="1"/>
</dbReference>
<dbReference type="GO" id="GO:0005829">
    <property type="term" value="C:cytosol"/>
    <property type="evidence" value="ECO:0007669"/>
    <property type="project" value="TreeGrafter"/>
</dbReference>
<dbReference type="InterPro" id="IPR011006">
    <property type="entry name" value="CheY-like_superfamily"/>
</dbReference>
<dbReference type="GO" id="GO:0000156">
    <property type="term" value="F:phosphorelay response regulator activity"/>
    <property type="evidence" value="ECO:0007669"/>
    <property type="project" value="TreeGrafter"/>
</dbReference>
<dbReference type="Pfam" id="PF00072">
    <property type="entry name" value="Response_reg"/>
    <property type="match status" value="1"/>
</dbReference>
<keyword evidence="11" id="KW-1185">Reference proteome</keyword>
<evidence type="ECO:0000256" key="3">
    <source>
        <dbReference type="ARBA" id="ARBA00023015"/>
    </source>
</evidence>
<dbReference type="Gene3D" id="1.10.10.10">
    <property type="entry name" value="Winged helix-like DNA-binding domain superfamily/Winged helix DNA-binding domain"/>
    <property type="match status" value="1"/>
</dbReference>
<accession>E8N0D3</accession>
<evidence type="ECO:0000256" key="2">
    <source>
        <dbReference type="ARBA" id="ARBA00023012"/>
    </source>
</evidence>
<evidence type="ECO:0000259" key="8">
    <source>
        <dbReference type="PROSITE" id="PS50110"/>
    </source>
</evidence>
<dbReference type="SMART" id="SM00448">
    <property type="entry name" value="REC"/>
    <property type="match status" value="1"/>
</dbReference>
<dbReference type="InterPro" id="IPR001867">
    <property type="entry name" value="OmpR/PhoB-type_DNA-bd"/>
</dbReference>
<keyword evidence="1 6" id="KW-0597">Phosphoprotein</keyword>
<organism evidence="10 11">
    <name type="scientific">Anaerolinea thermophila (strain DSM 14523 / JCM 11388 / NBRC 100420 / UNI-1)</name>
    <dbReference type="NCBI Taxonomy" id="926569"/>
    <lineage>
        <taxon>Bacteria</taxon>
        <taxon>Bacillati</taxon>
        <taxon>Chloroflexota</taxon>
        <taxon>Anaerolineae</taxon>
        <taxon>Anaerolineales</taxon>
        <taxon>Anaerolineaceae</taxon>
        <taxon>Anaerolinea</taxon>
    </lineage>
</organism>
<dbReference type="KEGG" id="atm:ANT_26560"/>
<dbReference type="InterPro" id="IPR036388">
    <property type="entry name" value="WH-like_DNA-bd_sf"/>
</dbReference>
<dbReference type="GO" id="GO:0032993">
    <property type="term" value="C:protein-DNA complex"/>
    <property type="evidence" value="ECO:0007669"/>
    <property type="project" value="TreeGrafter"/>
</dbReference>
<evidence type="ECO:0000256" key="7">
    <source>
        <dbReference type="PROSITE-ProRule" id="PRU01091"/>
    </source>
</evidence>
<dbReference type="HOGENOM" id="CLU_000445_30_4_0"/>
<dbReference type="eggNOG" id="COG0745">
    <property type="taxonomic scope" value="Bacteria"/>
</dbReference>
<dbReference type="InterPro" id="IPR039420">
    <property type="entry name" value="WalR-like"/>
</dbReference>
<keyword evidence="3" id="KW-0805">Transcription regulation</keyword>
<name>E8N0D3_ANATU</name>
<reference evidence="10 11" key="1">
    <citation type="submission" date="2010-12" db="EMBL/GenBank/DDBJ databases">
        <title>Whole genome sequence of Anaerolinea thermophila UNI-1.</title>
        <authorList>
            <person name="Narita-Yamada S."/>
            <person name="Kishi E."/>
            <person name="Watanabe Y."/>
            <person name="Takasaki K."/>
            <person name="Ankai A."/>
            <person name="Oguchi A."/>
            <person name="Fukui S."/>
            <person name="Takahashi M."/>
            <person name="Yashiro I."/>
            <person name="Hosoyama A."/>
            <person name="Sekiguchi Y."/>
            <person name="Hanada S."/>
            <person name="Fujita N."/>
        </authorList>
    </citation>
    <scope>NUCLEOTIDE SEQUENCE [LARGE SCALE GENOMIC DNA]</scope>
    <source>
        <strain evidence="11">DSM 14523 / JCM 11388 / NBRC 100420 / UNI-1</strain>
    </source>
</reference>
<dbReference type="PROSITE" id="PS50110">
    <property type="entry name" value="RESPONSE_REGULATORY"/>
    <property type="match status" value="1"/>
</dbReference>
<dbReference type="STRING" id="926569.ANT_26560"/>
<evidence type="ECO:0000259" key="9">
    <source>
        <dbReference type="PROSITE" id="PS51755"/>
    </source>
</evidence>
<dbReference type="InterPro" id="IPR001789">
    <property type="entry name" value="Sig_transdc_resp-reg_receiver"/>
</dbReference>
<protein>
    <submittedName>
        <fullName evidence="10">OmpR family two-component response regulator</fullName>
    </submittedName>
</protein>